<evidence type="ECO:0000256" key="5">
    <source>
        <dbReference type="ARBA" id="ARBA00022517"/>
    </source>
</evidence>
<accession>A0A1S8X316</accession>
<name>A0A1S8X316_OPIVI</name>
<evidence type="ECO:0000256" key="4">
    <source>
        <dbReference type="ARBA" id="ARBA00020522"/>
    </source>
</evidence>
<dbReference type="GO" id="GO:0006364">
    <property type="term" value="P:rRNA processing"/>
    <property type="evidence" value="ECO:0007669"/>
    <property type="project" value="InterPro"/>
</dbReference>
<evidence type="ECO:0000256" key="3">
    <source>
        <dbReference type="ARBA" id="ARBA00006369"/>
    </source>
</evidence>
<dbReference type="GO" id="GO:0005730">
    <property type="term" value="C:nucleolus"/>
    <property type="evidence" value="ECO:0007669"/>
    <property type="project" value="UniProtKB-SubCell"/>
</dbReference>
<evidence type="ECO:0000256" key="6">
    <source>
        <dbReference type="ARBA" id="ARBA00023242"/>
    </source>
</evidence>
<dbReference type="InterPro" id="IPR007109">
    <property type="entry name" value="Brix"/>
</dbReference>
<dbReference type="GO" id="GO:0019843">
    <property type="term" value="F:rRNA binding"/>
    <property type="evidence" value="ECO:0007669"/>
    <property type="project" value="InterPro"/>
</dbReference>
<keyword evidence="9" id="KW-1185">Reference proteome</keyword>
<sequence length="313" mass="36291">MGKPRTNLLKSKVMVNREIASGAIRSSIPLKQGKKLNVKPKLLPSVRKSDQSPSRKKEWINRERILLLASRGVSYIGRYLMKDLLTMMPHGKKESKLDTKRDLSVLNELAEISHTNKVIFFEARKKKDLYLWISCVPNGPCAKFLVENVHTTSELKLTGNCLKASRPVLAFDTAFEDPNQPHLCLLREIFVQTFGTPNQHPRSQPYFDKTFVFGFMNNRIWFRNYQLAEESGALVEVGPRFSLSLIRIFAGSFCGAVLFSNPNYISPNWVRHNLLRHQKDKYAARTQFRVESEQRKKNRKHIYEFDELDDIYE</sequence>
<evidence type="ECO:0000256" key="1">
    <source>
        <dbReference type="ARBA" id="ARBA00003439"/>
    </source>
</evidence>
<comment type="function">
    <text evidence="1">Required for biogenesis of the 60S ribosomal subunit.</text>
</comment>
<evidence type="ECO:0000313" key="8">
    <source>
        <dbReference type="EMBL" id="OON21076.1"/>
    </source>
</evidence>
<keyword evidence="5" id="KW-0690">Ribosome biogenesis</keyword>
<evidence type="ECO:0000256" key="2">
    <source>
        <dbReference type="ARBA" id="ARBA00004604"/>
    </source>
</evidence>
<organism evidence="8 9">
    <name type="scientific">Opisthorchis viverrini</name>
    <name type="common">Southeast Asian liver fluke</name>
    <dbReference type="NCBI Taxonomy" id="6198"/>
    <lineage>
        <taxon>Eukaryota</taxon>
        <taxon>Metazoa</taxon>
        <taxon>Spiralia</taxon>
        <taxon>Lophotrochozoa</taxon>
        <taxon>Platyhelminthes</taxon>
        <taxon>Trematoda</taxon>
        <taxon>Digenea</taxon>
        <taxon>Opisthorchiida</taxon>
        <taxon>Opisthorchiata</taxon>
        <taxon>Opisthorchiidae</taxon>
        <taxon>Opisthorchis</taxon>
    </lineage>
</organism>
<dbReference type="EMBL" id="KV892296">
    <property type="protein sequence ID" value="OON21076.1"/>
    <property type="molecule type" value="Genomic_DNA"/>
</dbReference>
<dbReference type="GO" id="GO:0000027">
    <property type="term" value="P:ribosomal large subunit assembly"/>
    <property type="evidence" value="ECO:0007669"/>
    <property type="project" value="TreeGrafter"/>
</dbReference>
<dbReference type="SMART" id="SM00879">
    <property type="entry name" value="Brix"/>
    <property type="match status" value="1"/>
</dbReference>
<dbReference type="SUPFAM" id="SSF52954">
    <property type="entry name" value="Class II aaRS ABD-related"/>
    <property type="match status" value="1"/>
</dbReference>
<evidence type="ECO:0000313" key="9">
    <source>
        <dbReference type="Proteomes" id="UP000243686"/>
    </source>
</evidence>
<dbReference type="InterPro" id="IPR026532">
    <property type="entry name" value="BRX1"/>
</dbReference>
<evidence type="ECO:0000259" key="7">
    <source>
        <dbReference type="PROSITE" id="PS50833"/>
    </source>
</evidence>
<feature type="domain" description="Brix" evidence="7">
    <location>
        <begin position="63"/>
        <end position="254"/>
    </location>
</feature>
<reference evidence="8 9" key="1">
    <citation type="submission" date="2015-03" db="EMBL/GenBank/DDBJ databases">
        <title>Draft genome of the nematode, Opisthorchis viverrini.</title>
        <authorList>
            <person name="Mitreva M."/>
        </authorList>
    </citation>
    <scope>NUCLEOTIDE SEQUENCE [LARGE SCALE GENOMIC DNA]</scope>
    <source>
        <strain evidence="8">Khon Kaen</strain>
    </source>
</reference>
<gene>
    <name evidence="8" type="ORF">X801_03031</name>
</gene>
<dbReference type="PROSITE" id="PS50833">
    <property type="entry name" value="BRIX"/>
    <property type="match status" value="1"/>
</dbReference>
<comment type="similarity">
    <text evidence="3">Belongs to the BRX1 family.</text>
</comment>
<dbReference type="AlphaFoldDB" id="A0A1S8X316"/>
<dbReference type="PANTHER" id="PTHR13634:SF0">
    <property type="entry name" value="RIBOSOME BIOGENESIS PROTEIN BRX1 HOMOLOG"/>
    <property type="match status" value="1"/>
</dbReference>
<keyword evidence="6" id="KW-0539">Nucleus</keyword>
<dbReference type="Proteomes" id="UP000243686">
    <property type="component" value="Unassembled WGS sequence"/>
</dbReference>
<dbReference type="Pfam" id="PF04427">
    <property type="entry name" value="Brix"/>
    <property type="match status" value="1"/>
</dbReference>
<comment type="subcellular location">
    <subcellularLocation>
        <location evidence="2">Nucleus</location>
        <location evidence="2">Nucleolus</location>
    </subcellularLocation>
</comment>
<protein>
    <recommendedName>
        <fullName evidence="4">Ribosome biogenesis protein BRX1 homolog</fullName>
    </recommendedName>
</protein>
<dbReference type="PANTHER" id="PTHR13634">
    <property type="entry name" value="RIBOSOME BIOGENESIS PROTEIN BRIX"/>
    <property type="match status" value="1"/>
</dbReference>
<proteinExistence type="inferred from homology"/>